<name>A0AC58RRP0_TOBAC</name>
<organism evidence="1 2">
    <name type="scientific">Nicotiana tabacum</name>
    <name type="common">Common tobacco</name>
    <dbReference type="NCBI Taxonomy" id="4097"/>
    <lineage>
        <taxon>Eukaryota</taxon>
        <taxon>Viridiplantae</taxon>
        <taxon>Streptophyta</taxon>
        <taxon>Embryophyta</taxon>
        <taxon>Tracheophyta</taxon>
        <taxon>Spermatophyta</taxon>
        <taxon>Magnoliopsida</taxon>
        <taxon>eudicotyledons</taxon>
        <taxon>Gunneridae</taxon>
        <taxon>Pentapetalae</taxon>
        <taxon>asterids</taxon>
        <taxon>lamiids</taxon>
        <taxon>Solanales</taxon>
        <taxon>Solanaceae</taxon>
        <taxon>Nicotianoideae</taxon>
        <taxon>Nicotianeae</taxon>
        <taxon>Nicotiana</taxon>
    </lineage>
</organism>
<protein>
    <submittedName>
        <fullName evidence="2">LOW QUALITY PROTEIN: transcription factor IIIB 60 kDa subunit-like</fullName>
    </submittedName>
</protein>
<proteinExistence type="predicted"/>
<reference evidence="2" key="2">
    <citation type="submission" date="2025-08" db="UniProtKB">
        <authorList>
            <consortium name="RefSeq"/>
        </authorList>
    </citation>
    <scope>IDENTIFICATION</scope>
    <source>
        <tissue evidence="2">Leaf</tissue>
    </source>
</reference>
<evidence type="ECO:0000313" key="1">
    <source>
        <dbReference type="Proteomes" id="UP000790787"/>
    </source>
</evidence>
<accession>A0AC58RRP0</accession>
<keyword evidence="1" id="KW-1185">Reference proteome</keyword>
<dbReference type="RefSeq" id="XP_075075395.1">
    <property type="nucleotide sequence ID" value="XM_075219294.1"/>
</dbReference>
<dbReference type="Proteomes" id="UP000790787">
    <property type="component" value="Chromosome 8"/>
</dbReference>
<sequence>MVWCSNCEENREPATLDGKICCSYCGKVLFEDNMSTEPTFFKNAAGQSQLSGKLVRSVQSDYSVSRQRAIDEAYNDIESMGYALGIDGGESIYSPASRLYTIALERNFTRGRRKEQVEAACLYITCRHNNKPFLLIDFSEYLRINVYVLGAVFLQLCKLLSLEHDPIVQKPVDPSLFIHRFTDRLFRGRKKTNISRTALHIVASMKRDWMQTGRKPSGVCGAALYIAALSDGLSCSKSEIIKVVHICEATLTKRLIEFENTESGSLTIDELNTRAQELEKEERLTLQLYSRSKGSGITEVLCENKKSVELPFAHGLCESCYIDFVKLSGGIDGGSEPPAFQRAEKERLMAKEAAEDPNFPMSNQVENNGREYLEPEKGEQVQISGSEHNASCDTLHGTECMGPDKDESSNILDIDDVEVDGYLLNQEEKHYKEIIWVKMNWEYEEQAAKEAAALAAQKAYEESILANCSEDVQAAQKLATDAAAAVAKSRKEKREKRAAELKNSGPAQTAAEATKQMLTKKRLSSKINYDLLEKLFDETAIPENPKKVRKVDDSTDDNVVKISKIDPEVEETNEEAFGEHLQYDGDDGGYDYDQQYDYDEY</sequence>
<gene>
    <name evidence="2" type="primary">LOC107759451</name>
</gene>
<reference evidence="1" key="1">
    <citation type="journal article" date="2014" name="Nat. Commun.">
        <title>The tobacco genome sequence and its comparison with those of tomato and potato.</title>
        <authorList>
            <person name="Sierro N."/>
            <person name="Battey J.N."/>
            <person name="Ouadi S."/>
            <person name="Bakaher N."/>
            <person name="Bovet L."/>
            <person name="Willig A."/>
            <person name="Goepfert S."/>
            <person name="Peitsch M.C."/>
            <person name="Ivanov N.V."/>
        </authorList>
    </citation>
    <scope>NUCLEOTIDE SEQUENCE [LARGE SCALE GENOMIC DNA]</scope>
</reference>
<evidence type="ECO:0000313" key="2">
    <source>
        <dbReference type="RefSeq" id="XP_075075395.1"/>
    </source>
</evidence>